<accession>A0A1J0KTP3</accession>
<dbReference type="AlphaFoldDB" id="A0A1J0KTP3"/>
<evidence type="ECO:0000313" key="2">
    <source>
        <dbReference type="EMBL" id="APC97004.1"/>
    </source>
</evidence>
<proteinExistence type="predicted"/>
<evidence type="ECO:0000256" key="1">
    <source>
        <dbReference type="SAM" id="Coils"/>
    </source>
</evidence>
<dbReference type="KEGG" id="frc:KX01_65"/>
<gene>
    <name evidence="2" type="ORF">KX01_65</name>
</gene>
<organism evidence="2 3">
    <name type="scientific">Francisella frigiditurris</name>
    <dbReference type="NCBI Taxonomy" id="1542390"/>
    <lineage>
        <taxon>Bacteria</taxon>
        <taxon>Pseudomonadati</taxon>
        <taxon>Pseudomonadota</taxon>
        <taxon>Gammaproteobacteria</taxon>
        <taxon>Thiotrichales</taxon>
        <taxon>Francisellaceae</taxon>
        <taxon>Francisella</taxon>
    </lineage>
</organism>
<dbReference type="EMBL" id="CP009654">
    <property type="protein sequence ID" value="APC97004.1"/>
    <property type="molecule type" value="Genomic_DNA"/>
</dbReference>
<keyword evidence="3" id="KW-1185">Reference proteome</keyword>
<dbReference type="Proteomes" id="UP000182521">
    <property type="component" value="Chromosome"/>
</dbReference>
<sequence length="358" mass="42338">MGFIAVDSLVSFMPSYSNIQQGRGRTCTVIALIHAYLYLTNQTNITDFDNDDIIRRYLKIFHSFGLRLTDLYEDTKPLRNIFDVIENFTSKKNFKIAIYPNDQAMLLRTIDGVVIKNFHSNSKKIDIYGNSLFEKGIPMIINLKSSGTTFQHREHCVFFDGEHIHTWGQYRTPKEFFEEKSLYTEYTTCMKIYMPSEVAYEKVYNSEILALSEYEELYKENKSQSFRPSLSAPKYSKYSFIQMRQNKLDSSIDESFNKASNNYNYLLANKKSTHSQYKYVNNSQIEVEEKRKEISRAKESLSREVSRAKEKLRIRDHHNREYKKEIEDETFSAQHIREMLDKVKSSGKQHRKLYRINK</sequence>
<feature type="coiled-coil region" evidence="1">
    <location>
        <begin position="280"/>
        <end position="311"/>
    </location>
</feature>
<name>A0A1J0KTP3_9GAMM</name>
<reference evidence="3" key="1">
    <citation type="submission" date="2014-10" db="EMBL/GenBank/DDBJ databases">
        <authorList>
            <person name="Kuske C.R."/>
            <person name="Challacombe J.F."/>
            <person name="Daligault H.E."/>
            <person name="Davenport K.W."/>
            <person name="Johnson S.L."/>
            <person name="Siddaramappa S."/>
            <person name="Petersen J.M."/>
        </authorList>
    </citation>
    <scope>NUCLEOTIDE SEQUENCE [LARGE SCALE GENOMIC DNA]</scope>
    <source>
        <strain evidence="3">CA97-1460</strain>
    </source>
</reference>
<keyword evidence="1" id="KW-0175">Coiled coil</keyword>
<protein>
    <submittedName>
        <fullName evidence="2">Uncharacterized protein</fullName>
    </submittedName>
</protein>
<evidence type="ECO:0000313" key="3">
    <source>
        <dbReference type="Proteomes" id="UP000182521"/>
    </source>
</evidence>